<name>A0A839Z5I7_9SPHN</name>
<dbReference type="SUPFAM" id="SSF141371">
    <property type="entry name" value="PilZ domain-like"/>
    <property type="match status" value="2"/>
</dbReference>
<evidence type="ECO:0000313" key="2">
    <source>
        <dbReference type="EMBL" id="MBB3763944.1"/>
    </source>
</evidence>
<comment type="caution">
    <text evidence="2">The sequence shown here is derived from an EMBL/GenBank/DDBJ whole genome shotgun (WGS) entry which is preliminary data.</text>
</comment>
<evidence type="ECO:0000259" key="1">
    <source>
        <dbReference type="Pfam" id="PF07238"/>
    </source>
</evidence>
<dbReference type="GO" id="GO:0035438">
    <property type="term" value="F:cyclic-di-GMP binding"/>
    <property type="evidence" value="ECO:0007669"/>
    <property type="project" value="InterPro"/>
</dbReference>
<dbReference type="Proteomes" id="UP000578569">
    <property type="component" value="Unassembled WGS sequence"/>
</dbReference>
<accession>A0A839Z5I7</accession>
<reference evidence="2 3" key="1">
    <citation type="submission" date="2020-08" db="EMBL/GenBank/DDBJ databases">
        <title>Genomic Encyclopedia of Type Strains, Phase IV (KMG-IV): sequencing the most valuable type-strain genomes for metagenomic binning, comparative biology and taxonomic classification.</title>
        <authorList>
            <person name="Goeker M."/>
        </authorList>
    </citation>
    <scope>NUCLEOTIDE SEQUENCE [LARGE SCALE GENOMIC DNA]</scope>
    <source>
        <strain evidence="2 3">DSM 24194</strain>
    </source>
</reference>
<gene>
    <name evidence="2" type="ORF">FHS50_000967</name>
</gene>
<feature type="domain" description="PilZ" evidence="1">
    <location>
        <begin position="26"/>
        <end position="108"/>
    </location>
</feature>
<organism evidence="2 3">
    <name type="scientific">Sphingomicrobium lutaoense</name>
    <dbReference type="NCBI Taxonomy" id="515949"/>
    <lineage>
        <taxon>Bacteria</taxon>
        <taxon>Pseudomonadati</taxon>
        <taxon>Pseudomonadota</taxon>
        <taxon>Alphaproteobacteria</taxon>
        <taxon>Sphingomonadales</taxon>
        <taxon>Sphingomonadaceae</taxon>
        <taxon>Sphingomicrobium</taxon>
    </lineage>
</organism>
<proteinExistence type="predicted"/>
<protein>
    <recommendedName>
        <fullName evidence="1">PilZ domain-containing protein</fullName>
    </recommendedName>
</protein>
<sequence length="216" mass="23400">MELDRQDVETTVYSLTSDVPADAGADRRKGVRHMTLFRVGSILVDGQRELCLIKNISAGGMKMRAYRSLEVGAELTVELKCGQHVDGTVSWVEGDNVGVAFDKSIDVIDILSHSMEGPRPRMPRVEINCPVVVHIGGKRHEAIGVDVSQGGIKLDVAPRPAINEDIVVTLPGMTPVAGVVKWAEDDFVGVTFNSLMPLSGLVSWLGEQRETLRKAG</sequence>
<evidence type="ECO:0000313" key="3">
    <source>
        <dbReference type="Proteomes" id="UP000578569"/>
    </source>
</evidence>
<dbReference type="Pfam" id="PF07238">
    <property type="entry name" value="PilZ"/>
    <property type="match status" value="2"/>
</dbReference>
<dbReference type="RefSeq" id="WP_183933245.1">
    <property type="nucleotide sequence ID" value="NZ_JACICF010000001.1"/>
</dbReference>
<dbReference type="EMBL" id="JACICF010000001">
    <property type="protein sequence ID" value="MBB3763944.1"/>
    <property type="molecule type" value="Genomic_DNA"/>
</dbReference>
<dbReference type="InterPro" id="IPR009875">
    <property type="entry name" value="PilZ_domain"/>
</dbReference>
<feature type="domain" description="PilZ" evidence="1">
    <location>
        <begin position="121"/>
        <end position="195"/>
    </location>
</feature>
<keyword evidence="3" id="KW-1185">Reference proteome</keyword>
<dbReference type="AlphaFoldDB" id="A0A839Z5I7"/>